<gene>
    <name evidence="1" type="ORF">NCTC12967_01260</name>
</gene>
<dbReference type="CDD" id="cd12952">
    <property type="entry name" value="MMP_ACEL2062"/>
    <property type="match status" value="1"/>
</dbReference>
<name>A0A3S5ESN1_9ACTN</name>
<dbReference type="Pfam" id="PF06262">
    <property type="entry name" value="Zincin_1"/>
    <property type="match status" value="1"/>
</dbReference>
<evidence type="ECO:0000313" key="2">
    <source>
        <dbReference type="Proteomes" id="UP000273044"/>
    </source>
</evidence>
<protein>
    <submittedName>
        <fullName evidence="1">Uncharacterized protein conserved in bacteria</fullName>
    </submittedName>
</protein>
<sequence>MDIDEEDFYALAEEALATLPEELLDDLENVAIVVEDEPEDGSETLGVYEGTALTERDSSWFGMLPDRVVLFRGPLSRMCEDEDDLFEEISITLVHEIGHYHGIDEERLHELGWG</sequence>
<dbReference type="GeneID" id="64406735"/>
<dbReference type="InterPro" id="IPR038555">
    <property type="entry name" value="Zincin_1_sf"/>
</dbReference>
<dbReference type="SUPFAM" id="SSF55486">
    <property type="entry name" value="Metalloproteases ('zincins'), catalytic domain"/>
    <property type="match status" value="1"/>
</dbReference>
<keyword evidence="2" id="KW-1185">Reference proteome</keyword>
<dbReference type="Gene3D" id="3.30.2010.20">
    <property type="match status" value="1"/>
</dbReference>
<dbReference type="InterPro" id="IPR010428">
    <property type="entry name" value="Zincin_1"/>
</dbReference>
<dbReference type="Proteomes" id="UP000273044">
    <property type="component" value="Chromosome"/>
</dbReference>
<dbReference type="AlphaFoldDB" id="A0A3S5ESN1"/>
<reference evidence="1 2" key="1">
    <citation type="submission" date="2018-12" db="EMBL/GenBank/DDBJ databases">
        <authorList>
            <consortium name="Pathogen Informatics"/>
        </authorList>
    </citation>
    <scope>NUCLEOTIDE SEQUENCE [LARGE SCALE GENOMIC DNA]</scope>
    <source>
        <strain evidence="1 2">NCTC12967</strain>
    </source>
</reference>
<accession>A0A3S5ESN1</accession>
<organism evidence="1 2">
    <name type="scientific">Arachnia propionica</name>
    <dbReference type="NCBI Taxonomy" id="1750"/>
    <lineage>
        <taxon>Bacteria</taxon>
        <taxon>Bacillati</taxon>
        <taxon>Actinomycetota</taxon>
        <taxon>Actinomycetes</taxon>
        <taxon>Propionibacteriales</taxon>
        <taxon>Propionibacteriaceae</taxon>
        <taxon>Arachnia</taxon>
    </lineage>
</organism>
<evidence type="ECO:0000313" key="1">
    <source>
        <dbReference type="EMBL" id="VEH69979.1"/>
    </source>
</evidence>
<dbReference type="RefSeq" id="WP_061787050.1">
    <property type="nucleotide sequence ID" value="NZ_LR134406.1"/>
</dbReference>
<proteinExistence type="predicted"/>
<dbReference type="EMBL" id="LR134406">
    <property type="protein sequence ID" value="VEH69979.1"/>
    <property type="molecule type" value="Genomic_DNA"/>
</dbReference>